<evidence type="ECO:0000313" key="4">
    <source>
        <dbReference type="Proteomes" id="UP000887540"/>
    </source>
</evidence>
<name>A0A914EJW2_9BILA</name>
<dbReference type="InterPro" id="IPR000863">
    <property type="entry name" value="Sulfotransferase_dom"/>
</dbReference>
<dbReference type="PANTHER" id="PTHR11783">
    <property type="entry name" value="SULFOTRANSFERASE SULT"/>
    <property type="match status" value="1"/>
</dbReference>
<feature type="domain" description="Sulfotransferase" evidence="3">
    <location>
        <begin position="1"/>
        <end position="180"/>
    </location>
</feature>
<dbReference type="Proteomes" id="UP000887540">
    <property type="component" value="Unplaced"/>
</dbReference>
<reference evidence="5" key="1">
    <citation type="submission" date="2022-11" db="UniProtKB">
        <authorList>
            <consortium name="WormBaseParasite"/>
        </authorList>
    </citation>
    <scope>IDENTIFICATION</scope>
</reference>
<dbReference type="Pfam" id="PF00685">
    <property type="entry name" value="Sulfotransfer_1"/>
    <property type="match status" value="1"/>
</dbReference>
<evidence type="ECO:0000259" key="3">
    <source>
        <dbReference type="Pfam" id="PF00685"/>
    </source>
</evidence>
<dbReference type="Gene3D" id="3.40.50.300">
    <property type="entry name" value="P-loop containing nucleotide triphosphate hydrolases"/>
    <property type="match status" value="1"/>
</dbReference>
<dbReference type="SUPFAM" id="SSF52540">
    <property type="entry name" value="P-loop containing nucleoside triphosphate hydrolases"/>
    <property type="match status" value="1"/>
</dbReference>
<protein>
    <submittedName>
        <fullName evidence="5">Sulfotransferase domain-containing protein</fullName>
    </submittedName>
</protein>
<dbReference type="InterPro" id="IPR027417">
    <property type="entry name" value="P-loop_NTPase"/>
</dbReference>
<evidence type="ECO:0000256" key="2">
    <source>
        <dbReference type="ARBA" id="ARBA00022679"/>
    </source>
</evidence>
<keyword evidence="2" id="KW-0808">Transferase</keyword>
<evidence type="ECO:0000313" key="5">
    <source>
        <dbReference type="WBParaSite" id="ACRNAN_scaffold866.g24495.t1"/>
    </source>
</evidence>
<keyword evidence="4" id="KW-1185">Reference proteome</keyword>
<dbReference type="GO" id="GO:0008146">
    <property type="term" value="F:sulfotransferase activity"/>
    <property type="evidence" value="ECO:0007669"/>
    <property type="project" value="InterPro"/>
</dbReference>
<evidence type="ECO:0000256" key="1">
    <source>
        <dbReference type="ARBA" id="ARBA00005771"/>
    </source>
</evidence>
<organism evidence="4 5">
    <name type="scientific">Acrobeloides nanus</name>
    <dbReference type="NCBI Taxonomy" id="290746"/>
    <lineage>
        <taxon>Eukaryota</taxon>
        <taxon>Metazoa</taxon>
        <taxon>Ecdysozoa</taxon>
        <taxon>Nematoda</taxon>
        <taxon>Chromadorea</taxon>
        <taxon>Rhabditida</taxon>
        <taxon>Tylenchina</taxon>
        <taxon>Cephalobomorpha</taxon>
        <taxon>Cephaloboidea</taxon>
        <taxon>Cephalobidae</taxon>
        <taxon>Acrobeloides</taxon>
    </lineage>
</organism>
<sequence length="195" mass="23037">MTDPRIFYDHLPYKYFKSIGKPNSKYVYVARNPKEVAISLYNFLTTKKHGGLLFGFNESWDQFFECFIKGETYYGSWLEHVSEWWRHRNDGNVLFIWYEELLNDLPGSIKRIAEFLEQPVSEELKQEICEKASFEAMKSDKDVKVADFLLLPPSTFFRAGTNKSWKDVFTKEQNSKMDKLLMAAKHALNWNIDFS</sequence>
<accession>A0A914EJW2</accession>
<dbReference type="AlphaFoldDB" id="A0A914EJW2"/>
<dbReference type="WBParaSite" id="ACRNAN_scaffold866.g24495.t1">
    <property type="protein sequence ID" value="ACRNAN_scaffold866.g24495.t1"/>
    <property type="gene ID" value="ACRNAN_scaffold866.g24495"/>
</dbReference>
<comment type="similarity">
    <text evidence="1">Belongs to the sulfotransferase 1 family.</text>
</comment>
<proteinExistence type="inferred from homology"/>